<gene>
    <name evidence="1" type="ORF">L915_13225</name>
</gene>
<organism evidence="1">
    <name type="scientific">Phytophthora nicotianae</name>
    <name type="common">Potato buckeye rot agent</name>
    <name type="synonym">Phytophthora parasitica</name>
    <dbReference type="NCBI Taxonomy" id="4792"/>
    <lineage>
        <taxon>Eukaryota</taxon>
        <taxon>Sar</taxon>
        <taxon>Stramenopiles</taxon>
        <taxon>Oomycota</taxon>
        <taxon>Peronosporomycetes</taxon>
        <taxon>Peronosporales</taxon>
        <taxon>Peronosporaceae</taxon>
        <taxon>Phytophthora</taxon>
    </lineage>
</organism>
<evidence type="ECO:0000313" key="1">
    <source>
        <dbReference type="EMBL" id="ETK81268.1"/>
    </source>
</evidence>
<accession>W2GDW8</accession>
<dbReference type="Proteomes" id="UP000053236">
    <property type="component" value="Unassembled WGS sequence"/>
</dbReference>
<dbReference type="EMBL" id="KI687534">
    <property type="protein sequence ID" value="ETK81268.1"/>
    <property type="molecule type" value="Genomic_DNA"/>
</dbReference>
<name>W2GDW8_PHYNI</name>
<reference evidence="1" key="1">
    <citation type="submission" date="2013-11" db="EMBL/GenBank/DDBJ databases">
        <title>The Genome Sequence of Phytophthora parasitica CJ02B3.</title>
        <authorList>
            <consortium name="The Broad Institute Genomics Platform"/>
            <person name="Russ C."/>
            <person name="Tyler B."/>
            <person name="Panabieres F."/>
            <person name="Shan W."/>
            <person name="Tripathy S."/>
            <person name="Grunwald N."/>
            <person name="Machado M."/>
            <person name="Johnson C.S."/>
            <person name="Arredondo F."/>
            <person name="Hong C."/>
            <person name="Coffey M."/>
            <person name="Young S.K."/>
            <person name="Zeng Q."/>
            <person name="Gargeya S."/>
            <person name="Fitzgerald M."/>
            <person name="Abouelleil A."/>
            <person name="Alvarado L."/>
            <person name="Chapman S.B."/>
            <person name="Gainer-Dewar J."/>
            <person name="Goldberg J."/>
            <person name="Griggs A."/>
            <person name="Gujja S."/>
            <person name="Hansen M."/>
            <person name="Howarth C."/>
            <person name="Imamovic A."/>
            <person name="Ireland A."/>
            <person name="Larimer J."/>
            <person name="McCowan C."/>
            <person name="Murphy C."/>
            <person name="Pearson M."/>
            <person name="Poon T.W."/>
            <person name="Priest M."/>
            <person name="Roberts A."/>
            <person name="Saif S."/>
            <person name="Shea T."/>
            <person name="Sykes S."/>
            <person name="Wortman J."/>
            <person name="Nusbaum C."/>
            <person name="Birren B."/>
        </authorList>
    </citation>
    <scope>NUCLEOTIDE SEQUENCE [LARGE SCALE GENOMIC DNA]</scope>
    <source>
        <strain evidence="1">CJ02B3</strain>
    </source>
</reference>
<protein>
    <submittedName>
        <fullName evidence="1">Uncharacterized protein</fullName>
    </submittedName>
</protein>
<feature type="non-terminal residue" evidence="1">
    <location>
        <position position="1"/>
    </location>
</feature>
<dbReference type="AlphaFoldDB" id="W2GDW8"/>
<sequence>LQPCLRFLACAKVARCFSDAFPDHSPFSAPRQGLSATISTPARLLWLTDPSALVMMTYSSKCLKFSGNQPMLNIHLGLLQYGIADVMDEDGVIVAQRVQVVLVMPPRLRKWLHAASQYLQSRYLYSY</sequence>
<proteinExistence type="predicted"/>